<accession>A0A6I8N9G5</accession>
<keyword evidence="2" id="KW-1185">Reference proteome</keyword>
<evidence type="ECO:0000313" key="1">
    <source>
        <dbReference type="Ensembl" id="ENSOANP00000037787.1"/>
    </source>
</evidence>
<dbReference type="CDD" id="cd00866">
    <property type="entry name" value="PEBP_euk"/>
    <property type="match status" value="1"/>
</dbReference>
<dbReference type="Ensembl" id="ENSOANT00000063838.1">
    <property type="protein sequence ID" value="ENSOANP00000037787.1"/>
    <property type="gene ID" value="ENSOANG00000030246.2"/>
</dbReference>
<dbReference type="InParanoid" id="A0A6I8N9G5"/>
<name>A0A6I8N9G5_ORNAN</name>
<dbReference type="AlphaFoldDB" id="A0A6I8N9G5"/>
<evidence type="ECO:0000313" key="2">
    <source>
        <dbReference type="Proteomes" id="UP000002279"/>
    </source>
</evidence>
<dbReference type="InterPro" id="IPR035810">
    <property type="entry name" value="PEBP_euk"/>
</dbReference>
<dbReference type="SUPFAM" id="SSF49777">
    <property type="entry name" value="PEBP-like"/>
    <property type="match status" value="1"/>
</dbReference>
<sequence>MGVIRGVFGVQRKDTLAWVGMQGAESQLEDNKVRMKFSAAGPAGATLFLGLAALISSQGGEELDLELDMGTCVMDPVVGEDAAFCRGGLEVIYPELGDVGCLYIPRCNNYRERISKEWNEPSVRFPQAHPKKKYVLMMVDPDAYSRADPKFRYWRHWLVTEIQGSDLQAGKPKGHVLAKYYPPGPPRRSGYHRYQFLVYEQPAHETILLSSNKSAFRGAWHTEKFVERFRLGSPAAATQFLTENYRD</sequence>
<dbReference type="Gene3D" id="3.90.280.10">
    <property type="entry name" value="PEBP-like"/>
    <property type="match status" value="1"/>
</dbReference>
<dbReference type="InterPro" id="IPR036610">
    <property type="entry name" value="PEBP-like_sf"/>
</dbReference>
<dbReference type="Proteomes" id="UP000002279">
    <property type="component" value="Chromosome 5"/>
</dbReference>
<dbReference type="GeneTree" id="ENSGT00940000162387"/>
<dbReference type="InterPro" id="IPR008914">
    <property type="entry name" value="PEBP"/>
</dbReference>
<evidence type="ECO:0008006" key="3">
    <source>
        <dbReference type="Google" id="ProtNLM"/>
    </source>
</evidence>
<reference evidence="1" key="2">
    <citation type="submission" date="2025-08" db="UniProtKB">
        <authorList>
            <consortium name="Ensembl"/>
        </authorList>
    </citation>
    <scope>IDENTIFICATION</scope>
    <source>
        <strain evidence="1">Glennie</strain>
    </source>
</reference>
<reference evidence="1" key="3">
    <citation type="submission" date="2025-09" db="UniProtKB">
        <authorList>
            <consortium name="Ensembl"/>
        </authorList>
    </citation>
    <scope>IDENTIFICATION</scope>
    <source>
        <strain evidence="1">Glennie</strain>
    </source>
</reference>
<dbReference type="Pfam" id="PF01161">
    <property type="entry name" value="PBP"/>
    <property type="match status" value="1"/>
</dbReference>
<dbReference type="PANTHER" id="PTHR11362:SF82">
    <property type="entry name" value="PHOSPHATIDYLETHANOLAMINE-BINDING PROTEIN 4"/>
    <property type="match status" value="1"/>
</dbReference>
<gene>
    <name evidence="1" type="primary">PEBP4</name>
</gene>
<dbReference type="Bgee" id="ENSOANG00000030246">
    <property type="expression patterns" value="Expressed in endometrium and 7 other cell types or tissues"/>
</dbReference>
<reference evidence="1 2" key="1">
    <citation type="journal article" date="2008" name="Nature">
        <title>Genome analysis of the platypus reveals unique signatures of evolution.</title>
        <authorList>
            <person name="Warren W.C."/>
            <person name="Hillier L.W."/>
            <person name="Marshall Graves J.A."/>
            <person name="Birney E."/>
            <person name="Ponting C.P."/>
            <person name="Grutzner F."/>
            <person name="Belov K."/>
            <person name="Miller W."/>
            <person name="Clarke L."/>
            <person name="Chinwalla A.T."/>
            <person name="Yang S.P."/>
            <person name="Heger A."/>
            <person name="Locke D.P."/>
            <person name="Miethke P."/>
            <person name="Waters P.D."/>
            <person name="Veyrunes F."/>
            <person name="Fulton L."/>
            <person name="Fulton B."/>
            <person name="Graves T."/>
            <person name="Wallis J."/>
            <person name="Puente X.S."/>
            <person name="Lopez-Otin C."/>
            <person name="Ordonez G.R."/>
            <person name="Eichler E.E."/>
            <person name="Chen L."/>
            <person name="Cheng Z."/>
            <person name="Deakin J.E."/>
            <person name="Alsop A."/>
            <person name="Thompson K."/>
            <person name="Kirby P."/>
            <person name="Papenfuss A.T."/>
            <person name="Wakefield M.J."/>
            <person name="Olender T."/>
            <person name="Lancet D."/>
            <person name="Huttley G.A."/>
            <person name="Smit A.F."/>
            <person name="Pask A."/>
            <person name="Temple-Smith P."/>
            <person name="Batzer M.A."/>
            <person name="Walker J.A."/>
            <person name="Konkel M.K."/>
            <person name="Harris R.S."/>
            <person name="Whittington C.M."/>
            <person name="Wong E.S."/>
            <person name="Gemmell N.J."/>
            <person name="Buschiazzo E."/>
            <person name="Vargas Jentzsch I.M."/>
            <person name="Merkel A."/>
            <person name="Schmitz J."/>
            <person name="Zemann A."/>
            <person name="Churakov G."/>
            <person name="Kriegs J.O."/>
            <person name="Brosius J."/>
            <person name="Murchison E.P."/>
            <person name="Sachidanandam R."/>
            <person name="Smith C."/>
            <person name="Hannon G.J."/>
            <person name="Tsend-Ayush E."/>
            <person name="McMillan D."/>
            <person name="Attenborough R."/>
            <person name="Rens W."/>
            <person name="Ferguson-Smith M."/>
            <person name="Lefevre C.M."/>
            <person name="Sharp J.A."/>
            <person name="Nicholas K.R."/>
            <person name="Ray D.A."/>
            <person name="Kube M."/>
            <person name="Reinhardt R."/>
            <person name="Pringle T.H."/>
            <person name="Taylor J."/>
            <person name="Jones R.C."/>
            <person name="Nixon B."/>
            <person name="Dacheux J.L."/>
            <person name="Niwa H."/>
            <person name="Sekita Y."/>
            <person name="Huang X."/>
            <person name="Stark A."/>
            <person name="Kheradpour P."/>
            <person name="Kellis M."/>
            <person name="Flicek P."/>
            <person name="Chen Y."/>
            <person name="Webber C."/>
            <person name="Hardison R."/>
            <person name="Nelson J."/>
            <person name="Hallsworth-Pepin K."/>
            <person name="Delehaunty K."/>
            <person name="Markovic C."/>
            <person name="Minx P."/>
            <person name="Feng Y."/>
            <person name="Kremitzki C."/>
            <person name="Mitreva M."/>
            <person name="Glasscock J."/>
            <person name="Wylie T."/>
            <person name="Wohldmann P."/>
            <person name="Thiru P."/>
            <person name="Nhan M.N."/>
            <person name="Pohl C.S."/>
            <person name="Smith S.M."/>
            <person name="Hou S."/>
            <person name="Nefedov M."/>
            <person name="de Jong P.J."/>
            <person name="Renfree M.B."/>
            <person name="Mardis E.R."/>
            <person name="Wilson R.K."/>
        </authorList>
    </citation>
    <scope>NUCLEOTIDE SEQUENCE [LARGE SCALE GENOMIC DNA]</scope>
    <source>
        <strain evidence="1 2">Glennie</strain>
    </source>
</reference>
<proteinExistence type="predicted"/>
<organism evidence="1 2">
    <name type="scientific">Ornithorhynchus anatinus</name>
    <name type="common">Duckbill platypus</name>
    <dbReference type="NCBI Taxonomy" id="9258"/>
    <lineage>
        <taxon>Eukaryota</taxon>
        <taxon>Metazoa</taxon>
        <taxon>Chordata</taxon>
        <taxon>Craniata</taxon>
        <taxon>Vertebrata</taxon>
        <taxon>Euteleostomi</taxon>
        <taxon>Mammalia</taxon>
        <taxon>Monotremata</taxon>
        <taxon>Ornithorhynchidae</taxon>
        <taxon>Ornithorhynchus</taxon>
    </lineage>
</organism>
<dbReference type="PANTHER" id="PTHR11362">
    <property type="entry name" value="PHOSPHATIDYLETHANOLAMINE-BINDING PROTEIN"/>
    <property type="match status" value="1"/>
</dbReference>
<dbReference type="FunCoup" id="A0A6I8N9G5">
    <property type="interactions" value="36"/>
</dbReference>
<protein>
    <recommendedName>
        <fullName evidence="3">Phosphatidylethanolamine binding protein 4</fullName>
    </recommendedName>
</protein>